<dbReference type="InterPro" id="IPR006311">
    <property type="entry name" value="TAT_signal"/>
</dbReference>
<gene>
    <name evidence="5" type="ORF">DFJ64_1716</name>
</gene>
<evidence type="ECO:0000313" key="6">
    <source>
        <dbReference type="Proteomes" id="UP000256485"/>
    </source>
</evidence>
<dbReference type="InterPro" id="IPR029052">
    <property type="entry name" value="Metallo-depent_PP-like"/>
</dbReference>
<dbReference type="EMBL" id="QTUC01000001">
    <property type="protein sequence ID" value="REF36310.1"/>
    <property type="molecule type" value="Genomic_DNA"/>
</dbReference>
<evidence type="ECO:0000256" key="1">
    <source>
        <dbReference type="ARBA" id="ARBA00022729"/>
    </source>
</evidence>
<dbReference type="OrthoDB" id="1016457at2"/>
<accession>A0A3D9V836</accession>
<dbReference type="InterPro" id="IPR006179">
    <property type="entry name" value="5_nucleotidase/apyrase"/>
</dbReference>
<dbReference type="GO" id="GO:0009166">
    <property type="term" value="P:nucleotide catabolic process"/>
    <property type="evidence" value="ECO:0007669"/>
    <property type="project" value="InterPro"/>
</dbReference>
<keyword evidence="6" id="KW-1185">Reference proteome</keyword>
<keyword evidence="2" id="KW-0547">Nucleotide-binding</keyword>
<dbReference type="PROSITE" id="PS51318">
    <property type="entry name" value="TAT"/>
    <property type="match status" value="1"/>
</dbReference>
<sequence length="608" mass="65693">MGISTRRALAVAATSLAATVAVAATSAPTQAAPSSSGDRGPRQASAPVEVQLLSITDFHGYIRPHDDTSNGTVPGPDGPIVVGGAPYIATHFDRLSAGHKNSIRFAVGDSFSGWPTEVAYHADEPTVEFLNYLGIEFTTVGNHELDISPSFLIDHMWKGRCFGTVDVDSCFTDSSGRRFRGSNYPYATANIVDKKNGKPIVPPYVIKHVVADNGRRIPIGFINLTTDTTVEGSTSFQPTLEDLPLVETANKYAKILQRRGVETIIVTAHEGLTAGGQFWTCNDSPSGPMADFARQADPAIDAIITGHWHTQFICHLPDPAGNLRPVVEAGYHGKLINEVLLSIDPRTKDVIRSETKVTNHPVTRDVPPDPVVQAMVDYWLDRRDETGARPVAEITGDLTRDLDATGQSTLGNLVADALYEDSQRTAPRREQAADLALVVLRAHSGSNSLRGDLRYAPGTNPADAPGRVLFEEAWAAFGYANPVVTVTVTGQQIHDALEDQWRTEPDGTVRFAPFGVSSNVRYAFDADGPVGDRVDPADVTIDGEPLDLTKEYRLATLAYTLIGGDGTTAFQDSYADPVRGTRDYEVLRGYLTRHSPVEPPALDRVTVK</sequence>
<feature type="signal peptide" evidence="2">
    <location>
        <begin position="1"/>
        <end position="23"/>
    </location>
</feature>
<dbReference type="InterPro" id="IPR036907">
    <property type="entry name" value="5'-Nucleotdase_C_sf"/>
</dbReference>
<evidence type="ECO:0000259" key="4">
    <source>
        <dbReference type="Pfam" id="PF02872"/>
    </source>
</evidence>
<feature type="domain" description="Calcineurin-like phosphoesterase" evidence="3">
    <location>
        <begin position="55"/>
        <end position="310"/>
    </location>
</feature>
<organism evidence="5 6">
    <name type="scientific">Thermasporomyces composti</name>
    <dbReference type="NCBI Taxonomy" id="696763"/>
    <lineage>
        <taxon>Bacteria</taxon>
        <taxon>Bacillati</taxon>
        <taxon>Actinomycetota</taxon>
        <taxon>Actinomycetes</taxon>
        <taxon>Propionibacteriales</taxon>
        <taxon>Nocardioidaceae</taxon>
        <taxon>Thermasporomyces</taxon>
    </lineage>
</organism>
<reference evidence="5 6" key="1">
    <citation type="submission" date="2018-08" db="EMBL/GenBank/DDBJ databases">
        <title>Sequencing the genomes of 1000 actinobacteria strains.</title>
        <authorList>
            <person name="Klenk H.-P."/>
        </authorList>
    </citation>
    <scope>NUCLEOTIDE SEQUENCE [LARGE SCALE GENOMIC DNA]</scope>
    <source>
        <strain evidence="5 6">DSM 22891</strain>
    </source>
</reference>
<keyword evidence="1 2" id="KW-0732">Signal</keyword>
<evidence type="ECO:0000256" key="2">
    <source>
        <dbReference type="RuleBase" id="RU362119"/>
    </source>
</evidence>
<dbReference type="SUPFAM" id="SSF55816">
    <property type="entry name" value="5'-nucleotidase (syn. UDP-sugar hydrolase), C-terminal domain"/>
    <property type="match status" value="1"/>
</dbReference>
<dbReference type="Proteomes" id="UP000256485">
    <property type="component" value="Unassembled WGS sequence"/>
</dbReference>
<evidence type="ECO:0000313" key="5">
    <source>
        <dbReference type="EMBL" id="REF36310.1"/>
    </source>
</evidence>
<comment type="caution">
    <text evidence="5">The sequence shown here is derived from an EMBL/GenBank/DDBJ whole genome shotgun (WGS) entry which is preliminary data.</text>
</comment>
<dbReference type="InterPro" id="IPR008334">
    <property type="entry name" value="5'-Nucleotdase_C"/>
</dbReference>
<comment type="similarity">
    <text evidence="2">Belongs to the 5'-nucleotidase family.</text>
</comment>
<feature type="domain" description="5'-Nucleotidase C-terminal" evidence="4">
    <location>
        <begin position="391"/>
        <end position="571"/>
    </location>
</feature>
<dbReference type="AlphaFoldDB" id="A0A3D9V836"/>
<dbReference type="Gene3D" id="3.90.780.10">
    <property type="entry name" value="5'-Nucleotidase, C-terminal domain"/>
    <property type="match status" value="1"/>
</dbReference>
<dbReference type="GO" id="GO:0030288">
    <property type="term" value="C:outer membrane-bounded periplasmic space"/>
    <property type="evidence" value="ECO:0007669"/>
    <property type="project" value="TreeGrafter"/>
</dbReference>
<dbReference type="PANTHER" id="PTHR11575:SF24">
    <property type="entry name" value="5'-NUCLEOTIDASE"/>
    <property type="match status" value="1"/>
</dbReference>
<keyword evidence="2" id="KW-0378">Hydrolase</keyword>
<dbReference type="SUPFAM" id="SSF56300">
    <property type="entry name" value="Metallo-dependent phosphatases"/>
    <property type="match status" value="1"/>
</dbReference>
<feature type="chain" id="PRO_5017495531" evidence="2">
    <location>
        <begin position="24"/>
        <end position="608"/>
    </location>
</feature>
<name>A0A3D9V836_THECX</name>
<dbReference type="GO" id="GO:0000166">
    <property type="term" value="F:nucleotide binding"/>
    <property type="evidence" value="ECO:0007669"/>
    <property type="project" value="UniProtKB-KW"/>
</dbReference>
<dbReference type="Pfam" id="PF02872">
    <property type="entry name" value="5_nucleotid_C"/>
    <property type="match status" value="1"/>
</dbReference>
<protein>
    <submittedName>
        <fullName evidence="5">5'-nucleotidase</fullName>
    </submittedName>
</protein>
<dbReference type="RefSeq" id="WP_115849970.1">
    <property type="nucleotide sequence ID" value="NZ_QTUC01000001.1"/>
</dbReference>
<dbReference type="Gene3D" id="3.60.21.10">
    <property type="match status" value="1"/>
</dbReference>
<dbReference type="GO" id="GO:0008768">
    <property type="term" value="F:UDP-sugar diphosphatase activity"/>
    <property type="evidence" value="ECO:0007669"/>
    <property type="project" value="TreeGrafter"/>
</dbReference>
<dbReference type="GO" id="GO:0008253">
    <property type="term" value="F:5'-nucleotidase activity"/>
    <property type="evidence" value="ECO:0007669"/>
    <property type="project" value="TreeGrafter"/>
</dbReference>
<evidence type="ECO:0000259" key="3">
    <source>
        <dbReference type="Pfam" id="PF00149"/>
    </source>
</evidence>
<proteinExistence type="inferred from homology"/>
<dbReference type="InterPro" id="IPR004843">
    <property type="entry name" value="Calcineurin-like_PHP"/>
</dbReference>
<dbReference type="Pfam" id="PF00149">
    <property type="entry name" value="Metallophos"/>
    <property type="match status" value="1"/>
</dbReference>
<dbReference type="PRINTS" id="PR01607">
    <property type="entry name" value="APYRASEFAMLY"/>
</dbReference>
<dbReference type="PANTHER" id="PTHR11575">
    <property type="entry name" value="5'-NUCLEOTIDASE-RELATED"/>
    <property type="match status" value="1"/>
</dbReference>